<name>A0A913X8E0_EXADI</name>
<evidence type="ECO:0000256" key="5">
    <source>
        <dbReference type="ARBA" id="ARBA00023136"/>
    </source>
</evidence>
<proteinExistence type="inferred from homology"/>
<dbReference type="SUPFAM" id="SSF81321">
    <property type="entry name" value="Family A G protein-coupled receptor-like"/>
    <property type="match status" value="1"/>
</dbReference>
<comment type="similarity">
    <text evidence="8">Belongs to the G-protein coupled receptor 1 family.</text>
</comment>
<evidence type="ECO:0000256" key="8">
    <source>
        <dbReference type="RuleBase" id="RU000688"/>
    </source>
</evidence>
<dbReference type="Pfam" id="PF00001">
    <property type="entry name" value="7tm_1"/>
    <property type="match status" value="1"/>
</dbReference>
<evidence type="ECO:0000313" key="12">
    <source>
        <dbReference type="Proteomes" id="UP000887567"/>
    </source>
</evidence>
<dbReference type="PRINTS" id="PR00237">
    <property type="entry name" value="GPCRRHODOPSN"/>
</dbReference>
<dbReference type="RefSeq" id="XP_020900019.1">
    <property type="nucleotide sequence ID" value="XM_021044360.2"/>
</dbReference>
<dbReference type="Proteomes" id="UP000887567">
    <property type="component" value="Unplaced"/>
</dbReference>
<dbReference type="PROSITE" id="PS50262">
    <property type="entry name" value="G_PROTEIN_RECEP_F1_2"/>
    <property type="match status" value="1"/>
</dbReference>
<feature type="transmembrane region" description="Helical" evidence="9">
    <location>
        <begin position="139"/>
        <end position="164"/>
    </location>
</feature>
<keyword evidence="6 8" id="KW-0675">Receptor</keyword>
<feature type="transmembrane region" description="Helical" evidence="9">
    <location>
        <begin position="58"/>
        <end position="79"/>
    </location>
</feature>
<evidence type="ECO:0000259" key="10">
    <source>
        <dbReference type="PROSITE" id="PS50262"/>
    </source>
</evidence>
<sequence length="449" mass="50603">MNYSSSSQAMFLPIPPTSIGILILEVAVLLIIDIAAFAGNLLVCLAYRNQRLRTGTNVYIIALAVTDILAATITVPMTLGSIMKGKWAFGVLGCQIQGFFAHFLIYTSMYTLALTAVNRYFRIVKTKYYKTVFGGRRPLILIALVLVFVGLFVSIPPLLGWARFQFEPGVALYMCILEFNTTTGSITFLLLVLMFFVILSMSLIIASYVEVSRAMRQHKLNLQATVMNRRRIANVSVEEIKITRTLFILVMAFIVCWIPVYSVVSIIRSGLGGSLTNTGSLITTYLIFLSSAINPYIYAFNHRTFRNEFKRILKKGCGRSERAPKEAHVIHNSRSLLGPSVCNPRDVNSRQAGPSFGRTLRPYEINVPAAHFKKANTPQESHLNKVDNKTFLSRRKPFFKRNSPLVRPEIVLERIARRCSRSKDVEMVCEDAKEENGTNTKYRNKENNN</sequence>
<dbReference type="Gene3D" id="1.20.1070.10">
    <property type="entry name" value="Rhodopsin 7-helix transmembrane proteins"/>
    <property type="match status" value="1"/>
</dbReference>
<keyword evidence="2 8" id="KW-0812">Transmembrane</keyword>
<keyword evidence="4 8" id="KW-0297">G-protein coupled receptor</keyword>
<protein>
    <recommendedName>
        <fullName evidence="10">G-protein coupled receptors family 1 profile domain-containing protein</fullName>
    </recommendedName>
</protein>
<evidence type="ECO:0000256" key="7">
    <source>
        <dbReference type="ARBA" id="ARBA00023224"/>
    </source>
</evidence>
<feature type="transmembrane region" description="Helical" evidence="9">
    <location>
        <begin position="20"/>
        <end position="46"/>
    </location>
</feature>
<dbReference type="GeneID" id="110238672"/>
<dbReference type="PROSITE" id="PS00237">
    <property type="entry name" value="G_PROTEIN_RECEP_F1_1"/>
    <property type="match status" value="1"/>
</dbReference>
<organism evidence="11 12">
    <name type="scientific">Exaiptasia diaphana</name>
    <name type="common">Tropical sea anemone</name>
    <name type="synonym">Aiptasia pulchella</name>
    <dbReference type="NCBI Taxonomy" id="2652724"/>
    <lineage>
        <taxon>Eukaryota</taxon>
        <taxon>Metazoa</taxon>
        <taxon>Cnidaria</taxon>
        <taxon>Anthozoa</taxon>
        <taxon>Hexacorallia</taxon>
        <taxon>Actiniaria</taxon>
        <taxon>Aiptasiidae</taxon>
        <taxon>Exaiptasia</taxon>
    </lineage>
</organism>
<dbReference type="EnsemblMetazoa" id="XM_021044360.2">
    <property type="protein sequence ID" value="XP_020900019.1"/>
    <property type="gene ID" value="LOC110238672"/>
</dbReference>
<dbReference type="InterPro" id="IPR000276">
    <property type="entry name" value="GPCR_Rhodpsn"/>
</dbReference>
<dbReference type="KEGG" id="epa:110238672"/>
<dbReference type="AlphaFoldDB" id="A0A913X8E0"/>
<comment type="subcellular location">
    <subcellularLocation>
        <location evidence="1">Membrane</location>
        <topology evidence="1">Multi-pass membrane protein</topology>
    </subcellularLocation>
</comment>
<dbReference type="OrthoDB" id="6435638at2759"/>
<feature type="transmembrane region" description="Helical" evidence="9">
    <location>
        <begin position="279"/>
        <end position="301"/>
    </location>
</feature>
<evidence type="ECO:0000256" key="2">
    <source>
        <dbReference type="ARBA" id="ARBA00022692"/>
    </source>
</evidence>
<keyword evidence="7 8" id="KW-0807">Transducer</keyword>
<dbReference type="GO" id="GO:0016020">
    <property type="term" value="C:membrane"/>
    <property type="evidence" value="ECO:0007669"/>
    <property type="project" value="UniProtKB-SubCell"/>
</dbReference>
<reference evidence="11" key="1">
    <citation type="submission" date="2022-11" db="UniProtKB">
        <authorList>
            <consortium name="EnsemblMetazoa"/>
        </authorList>
    </citation>
    <scope>IDENTIFICATION</scope>
</reference>
<feature type="transmembrane region" description="Helical" evidence="9">
    <location>
        <begin position="184"/>
        <end position="209"/>
    </location>
</feature>
<evidence type="ECO:0000256" key="1">
    <source>
        <dbReference type="ARBA" id="ARBA00004141"/>
    </source>
</evidence>
<evidence type="ECO:0000256" key="6">
    <source>
        <dbReference type="ARBA" id="ARBA00023170"/>
    </source>
</evidence>
<dbReference type="InterPro" id="IPR050125">
    <property type="entry name" value="GPCR_opsins"/>
</dbReference>
<feature type="domain" description="G-protein coupled receptors family 1 profile" evidence="10">
    <location>
        <begin position="39"/>
        <end position="298"/>
    </location>
</feature>
<evidence type="ECO:0000256" key="9">
    <source>
        <dbReference type="SAM" id="Phobius"/>
    </source>
</evidence>
<evidence type="ECO:0000313" key="11">
    <source>
        <dbReference type="EnsemblMetazoa" id="XP_020900019.1"/>
    </source>
</evidence>
<dbReference type="CDD" id="cd00637">
    <property type="entry name" value="7tm_classA_rhodopsin-like"/>
    <property type="match status" value="1"/>
</dbReference>
<dbReference type="PANTHER" id="PTHR24240">
    <property type="entry name" value="OPSIN"/>
    <property type="match status" value="1"/>
</dbReference>
<feature type="transmembrane region" description="Helical" evidence="9">
    <location>
        <begin position="99"/>
        <end position="118"/>
    </location>
</feature>
<dbReference type="InterPro" id="IPR017452">
    <property type="entry name" value="GPCR_Rhodpsn_7TM"/>
</dbReference>
<keyword evidence="5 9" id="KW-0472">Membrane</keyword>
<keyword evidence="12" id="KW-1185">Reference proteome</keyword>
<feature type="transmembrane region" description="Helical" evidence="9">
    <location>
        <begin position="246"/>
        <end position="267"/>
    </location>
</feature>
<dbReference type="GO" id="GO:0004930">
    <property type="term" value="F:G protein-coupled receptor activity"/>
    <property type="evidence" value="ECO:0007669"/>
    <property type="project" value="UniProtKB-KW"/>
</dbReference>
<evidence type="ECO:0000256" key="4">
    <source>
        <dbReference type="ARBA" id="ARBA00023040"/>
    </source>
</evidence>
<evidence type="ECO:0000256" key="3">
    <source>
        <dbReference type="ARBA" id="ARBA00022989"/>
    </source>
</evidence>
<dbReference type="OMA" id="WIPVYSV"/>
<accession>A0A913X8E0</accession>
<keyword evidence="3 9" id="KW-1133">Transmembrane helix</keyword>